<evidence type="ECO:0000313" key="12">
    <source>
        <dbReference type="Proteomes" id="UP000504632"/>
    </source>
</evidence>
<comment type="similarity">
    <text evidence="6">Belongs to the ARTD/PARP family.</text>
</comment>
<dbReference type="Pfam" id="PF23248">
    <property type="entry name" value="KH_PARP14_2"/>
    <property type="match status" value="1"/>
</dbReference>
<evidence type="ECO:0000256" key="5">
    <source>
        <dbReference type="ARBA" id="ARBA00023242"/>
    </source>
</evidence>
<evidence type="ECO:0000256" key="1">
    <source>
        <dbReference type="ARBA" id="ARBA00004123"/>
    </source>
</evidence>
<dbReference type="GeneID" id="115828909"/>
<reference evidence="13" key="1">
    <citation type="submission" date="2025-08" db="UniProtKB">
        <authorList>
            <consortium name="RefSeq"/>
        </authorList>
    </citation>
    <scope>IDENTIFICATION</scope>
</reference>
<dbReference type="InterPro" id="IPR054596">
    <property type="entry name" value="PARP14_WWE"/>
</dbReference>
<keyword evidence="5" id="KW-0539">Nucleus</keyword>
<feature type="compositionally biased region" description="Basic and acidic residues" evidence="8">
    <location>
        <begin position="1017"/>
        <end position="1028"/>
    </location>
</feature>
<dbReference type="OrthoDB" id="6133115at2759"/>
<keyword evidence="3 7" id="KW-0808">Transferase</keyword>
<evidence type="ECO:0000259" key="9">
    <source>
        <dbReference type="PROSITE" id="PS50918"/>
    </source>
</evidence>
<evidence type="ECO:0000259" key="11">
    <source>
        <dbReference type="PROSITE" id="PS51154"/>
    </source>
</evidence>
<dbReference type="Pfam" id="PF23254">
    <property type="entry name" value="KH_PARP14_8"/>
    <property type="match status" value="1"/>
</dbReference>
<dbReference type="Pfam" id="PF23085">
    <property type="entry name" value="RRM_PARP14_3"/>
    <property type="match status" value="1"/>
</dbReference>
<dbReference type="GO" id="GO:0003714">
    <property type="term" value="F:transcription corepressor activity"/>
    <property type="evidence" value="ECO:0007669"/>
    <property type="project" value="TreeGrafter"/>
</dbReference>
<keyword evidence="4 7" id="KW-0520">NAD</keyword>
<dbReference type="InterPro" id="IPR035979">
    <property type="entry name" value="RBD_domain_sf"/>
</dbReference>
<feature type="domain" description="Macro" evidence="11">
    <location>
        <begin position="1275"/>
        <end position="1449"/>
    </location>
</feature>
<evidence type="ECO:0000259" key="10">
    <source>
        <dbReference type="PROSITE" id="PS51059"/>
    </source>
</evidence>
<dbReference type="PANTHER" id="PTHR14453">
    <property type="entry name" value="PARP/ZINC FINGER CCCH TYPE DOMAIN CONTAINING PROTEIN"/>
    <property type="match status" value="1"/>
</dbReference>
<dbReference type="Gene3D" id="3.30.70.330">
    <property type="match status" value="2"/>
</dbReference>
<dbReference type="InterPro" id="IPR057047">
    <property type="entry name" value="PARP14_KH_5"/>
</dbReference>
<dbReference type="GO" id="GO:0070212">
    <property type="term" value="P:protein poly-ADP-ribosylation"/>
    <property type="evidence" value="ECO:0007669"/>
    <property type="project" value="TreeGrafter"/>
</dbReference>
<dbReference type="InterPro" id="IPR002589">
    <property type="entry name" value="Macro_dom"/>
</dbReference>
<feature type="domain" description="WWE" evidence="9">
    <location>
        <begin position="1596"/>
        <end position="1674"/>
    </location>
</feature>
<dbReference type="GO" id="GO:0003676">
    <property type="term" value="F:nucleic acid binding"/>
    <property type="evidence" value="ECO:0007669"/>
    <property type="project" value="InterPro"/>
</dbReference>
<dbReference type="Pfam" id="PF23251">
    <property type="entry name" value="KH_PARP14_4"/>
    <property type="match status" value="1"/>
</dbReference>
<gene>
    <name evidence="13" type="primary">LOC115828909</name>
</gene>
<feature type="compositionally biased region" description="Polar residues" evidence="8">
    <location>
        <begin position="1030"/>
        <end position="1041"/>
    </location>
</feature>
<dbReference type="InParanoid" id="A0A6J2WXF0"/>
<accession>A0A6J2WXF0</accession>
<dbReference type="CDD" id="cd01439">
    <property type="entry name" value="TCCD_inducible_PARP_like"/>
    <property type="match status" value="1"/>
</dbReference>
<proteinExistence type="inferred from homology"/>
<dbReference type="InterPro" id="IPR037197">
    <property type="entry name" value="WWE_dom_sf"/>
</dbReference>
<dbReference type="Pfam" id="PF23249">
    <property type="entry name" value="KH_PARP14_3"/>
    <property type="match status" value="1"/>
</dbReference>
<feature type="domain" description="PARP catalytic" evidence="10">
    <location>
        <begin position="1682"/>
        <end position="1876"/>
    </location>
</feature>
<dbReference type="Pfam" id="PF23084">
    <property type="entry name" value="KH_PARP14_1"/>
    <property type="match status" value="1"/>
</dbReference>
<feature type="domain" description="Macro" evidence="11">
    <location>
        <begin position="1054"/>
        <end position="1241"/>
    </location>
</feature>
<dbReference type="Pfam" id="PF01661">
    <property type="entry name" value="Macro"/>
    <property type="match status" value="3"/>
</dbReference>
<dbReference type="PROSITE" id="PS51059">
    <property type="entry name" value="PARP_CATALYTIC"/>
    <property type="match status" value="1"/>
</dbReference>
<dbReference type="GO" id="GO:0010629">
    <property type="term" value="P:negative regulation of gene expression"/>
    <property type="evidence" value="ECO:0007669"/>
    <property type="project" value="TreeGrafter"/>
</dbReference>
<sequence>MEDYPYPIIVEGDWSPELSNVVKNKLQIYFQSKKKSRGGDCAVQYDDQTGIATVRFKSSDVRNSVLSKGDHALAIDKEELKLRVRKPNETGGAPENASSELVIDCDEVPGTTHPVAGPDEKLEDSPQTSAVIVENIPENFAKDMLGLMVEKICDVTEKEFSIELICELNAAVLTFNNPHNLKQFLLGSRDDKRFQRHGLTARALERSCCVRVENLHPRADEDFLELYFEKFGVNVKSVCLIPYEQAAVVTLQKPEEAERILMENHTICKVPVNIYPYCESLGTALYGSNRPEWKLPEPFTVDIHPAIQKYLSAKGLISTINADMGKHFCKVNMDGAEVQLSPLPGLLKLKDETSKYIKGWRQSASDAFKNIMCNFNFYDCPIHPTVWAAVEKEIGQEVKDQAYFSMDTAQGILTLAGMAKNILQLRKFVDECVQRVMRQMERDKSSTSEAMEMSAAMFSVLEQEGLKKCAATLSPQLCLTYRKDMNKLVLSGLPEEILVVKNWILEKRINIKQKQVQCHPSLSEFLRSADSDELSRDLFTSHEISAVYKVEDEKIFLMGFSDKTLSDAEKRLKTILSSHDIYVEDKAVLEKPEWRELSSKLQDLYNSPKKRAVLLKFSTEERNRLIICGFTQPVIEVSQNLECFVNKHTRVEEVIRVKTYAVMAFIKENKSQDWKKFVKELNIHFHPKQPRIKLCGERVHVEPARNSFENIAASLFTDELTITKAGARKYFQEQGSLLISMVKREYGCMVVLQEDYMLDEDEEEVENRTEDFGRVSCEVSTPGGGRITVRRADICQFKVDAVVNAANEDLKHTGGVAGALLQAAGPSLQQCCDHYTTVHGRLQPGDAITTEAGQLPCKHVIHAVGPRFSDTDKKTAVIRLKKAVRESLRQAVIANCSSIAIPAISSGIFGFPLELCTETIATALREYIEEQSYASMTSLTEIHLVDNNSNTVNAITRAIKKVFADWDPKVTIPKQAGHCGHGSHGHGFHGYKNRGHAHHGSGYRDFEPRGSGPHRNSPRDSEQQRFENEGGNQMRNQTSYTKPGGRSQGFQRSGILETKRTPEGLKIVLRKGNIQDALSDVIVNSISEDLDLSKGAVSKALLETAGPQLQTAANTKAGAARLNYGDIVVTDGYKLRCESVFHTVCPLWDNGSGPAEDILVQIIRGCLKEAEQQRMSSISFPALGTGNLGFAKDLVSQLFLDEIQSFSCKYSPQSLQEVVIIVHPSDTETVECFIKSFRGEAQDSSAKRHRPQHTSSSGGQSSKSLGIFGAVSTPTLGVHSVKVGHLTLKVSSGDITKEACDVIVNSSNNTFSLKTGVSKAILDAAGSSVEQEIVNGSNSQQSSEMILTSAGRLPCRHIIHIVGRNDPKAIKDIVYSVLKFCEDQKFNSVSFPAIGTGQGGANPSAVADAMIDAVVDFAKKKRSNVKHVKFLIFQTSMVSDFHQSMLKREKEGVEEEKSIFTKIRVDAGFKVAGWLGGVSASSSPEESFVMAGEEFAPAVFQLCGESPQRVSQAKEMIRNLILKEQLETKIEEETIAHFTQEETDKLKALQKELTVSIKMEKKGRNSFIFVEGLTRDVFSADQRIRDMIRKVEKREMRSREAFLISSMVEWQYKDQRGNFVSFDIHTNYDLEEAFGQKQSRVQIKINNMDYEADLVRKKAVRGNKEVKLKRTDLTDNKASVALPSDWEDMKGAQVIQVTLKPKSQEYNDVEKKFKATGLSATIIKIERIQNSLLWSSYVLKKKHMDEKNQHSRNERQLFHGTSVNSIDQINNHGFNRSYAGINGAAIGNGTYFAVDPVYSAQGYARPDTQGHKRMYLARVLVGDYTKGAGGMLVPPAKNSGNAADLYDSVTDNPNNPSMFVIFNDVQAYPEYLITFQ</sequence>
<evidence type="ECO:0000256" key="8">
    <source>
        <dbReference type="SAM" id="MobiDB-lite"/>
    </source>
</evidence>
<dbReference type="SUPFAM" id="SSF56399">
    <property type="entry name" value="ADP-ribosylation"/>
    <property type="match status" value="1"/>
</dbReference>
<evidence type="ECO:0000256" key="7">
    <source>
        <dbReference type="RuleBase" id="RU362114"/>
    </source>
</evidence>
<dbReference type="InterPro" id="IPR057046">
    <property type="entry name" value="PARP14_KH_4"/>
</dbReference>
<dbReference type="InterPro" id="IPR057045">
    <property type="entry name" value="PARP14_KH_3"/>
</dbReference>
<dbReference type="CDD" id="cd02907">
    <property type="entry name" value="Macro_Af1521_BAL-like"/>
    <property type="match status" value="1"/>
</dbReference>
<name>A0A6J2WXF0_CHACN</name>
<feature type="domain" description="Macro" evidence="11">
    <location>
        <begin position="774"/>
        <end position="963"/>
    </location>
</feature>
<dbReference type="EC" id="2.4.2.-" evidence="7"/>
<dbReference type="PROSITE" id="PS51154">
    <property type="entry name" value="MACRO"/>
    <property type="match status" value="3"/>
</dbReference>
<dbReference type="GO" id="GO:0003950">
    <property type="term" value="F:NAD+ poly-ADP-ribosyltransferase activity"/>
    <property type="evidence" value="ECO:0007669"/>
    <property type="project" value="UniProtKB-UniRule"/>
</dbReference>
<dbReference type="Pfam" id="PF23222">
    <property type="entry name" value="RRM_PARP14_1"/>
    <property type="match status" value="1"/>
</dbReference>
<dbReference type="SUPFAM" id="SSF52949">
    <property type="entry name" value="Macro domain-like"/>
    <property type="match status" value="3"/>
</dbReference>
<dbReference type="Gene3D" id="3.30.720.50">
    <property type="match status" value="1"/>
</dbReference>
<evidence type="ECO:0000256" key="6">
    <source>
        <dbReference type="ARBA" id="ARBA00024347"/>
    </source>
</evidence>
<dbReference type="InterPro" id="IPR004170">
    <property type="entry name" value="WWE_dom"/>
</dbReference>
<dbReference type="GO" id="GO:0005634">
    <property type="term" value="C:nucleus"/>
    <property type="evidence" value="ECO:0007669"/>
    <property type="project" value="UniProtKB-SubCell"/>
</dbReference>
<dbReference type="Pfam" id="PF23245">
    <property type="entry name" value="RRM_PARP14_2"/>
    <property type="match status" value="1"/>
</dbReference>
<dbReference type="CDD" id="cd02903">
    <property type="entry name" value="Macro_BAL-like"/>
    <property type="match status" value="1"/>
</dbReference>
<dbReference type="Proteomes" id="UP000504632">
    <property type="component" value="Chromosome 15"/>
</dbReference>
<dbReference type="Pfam" id="PF23253">
    <property type="entry name" value="KH_PARP14_6"/>
    <property type="match status" value="1"/>
</dbReference>
<dbReference type="InterPro" id="IPR043472">
    <property type="entry name" value="Macro_dom-like"/>
</dbReference>
<dbReference type="InterPro" id="IPR012677">
    <property type="entry name" value="Nucleotide-bd_a/b_plait_sf"/>
</dbReference>
<feature type="compositionally biased region" description="Basic residues" evidence="8">
    <location>
        <begin position="981"/>
        <end position="1001"/>
    </location>
</feature>
<evidence type="ECO:0000256" key="2">
    <source>
        <dbReference type="ARBA" id="ARBA00022676"/>
    </source>
</evidence>
<dbReference type="RefSeq" id="XP_030648866.1">
    <property type="nucleotide sequence ID" value="XM_030793006.1"/>
</dbReference>
<dbReference type="InterPro" id="IPR057049">
    <property type="entry name" value="PARP14_KH_8"/>
</dbReference>
<dbReference type="Pfam" id="PF00644">
    <property type="entry name" value="PARP"/>
    <property type="match status" value="1"/>
</dbReference>
<dbReference type="PROSITE" id="PS50918">
    <property type="entry name" value="WWE"/>
    <property type="match status" value="1"/>
</dbReference>
<comment type="subcellular location">
    <subcellularLocation>
        <location evidence="1">Nucleus</location>
    </subcellularLocation>
</comment>
<dbReference type="GO" id="GO:0005737">
    <property type="term" value="C:cytoplasm"/>
    <property type="evidence" value="ECO:0007669"/>
    <property type="project" value="TreeGrafter"/>
</dbReference>
<dbReference type="SUPFAM" id="SSF54928">
    <property type="entry name" value="RNA-binding domain, RBD"/>
    <property type="match status" value="1"/>
</dbReference>
<evidence type="ECO:0000313" key="13">
    <source>
        <dbReference type="RefSeq" id="XP_030648866.1"/>
    </source>
</evidence>
<feature type="region of interest" description="Disordered" evidence="8">
    <location>
        <begin position="976"/>
        <end position="1057"/>
    </location>
</feature>
<dbReference type="Pfam" id="PF22005">
    <property type="entry name" value="WWE_1"/>
    <property type="match status" value="1"/>
</dbReference>
<dbReference type="InterPro" id="IPR057043">
    <property type="entry name" value="PARP14_KH_2"/>
</dbReference>
<organism evidence="12 13">
    <name type="scientific">Chanos chanos</name>
    <name type="common">Milkfish</name>
    <name type="synonym">Mugil chanos</name>
    <dbReference type="NCBI Taxonomy" id="29144"/>
    <lineage>
        <taxon>Eukaryota</taxon>
        <taxon>Metazoa</taxon>
        <taxon>Chordata</taxon>
        <taxon>Craniata</taxon>
        <taxon>Vertebrata</taxon>
        <taxon>Euteleostomi</taxon>
        <taxon>Actinopterygii</taxon>
        <taxon>Neopterygii</taxon>
        <taxon>Teleostei</taxon>
        <taxon>Ostariophysi</taxon>
        <taxon>Gonorynchiformes</taxon>
        <taxon>Chanidae</taxon>
        <taxon>Chanos</taxon>
    </lineage>
</organism>
<evidence type="ECO:0000256" key="3">
    <source>
        <dbReference type="ARBA" id="ARBA00022679"/>
    </source>
</evidence>
<dbReference type="GO" id="GO:1990404">
    <property type="term" value="F:NAD+-protein mono-ADP-ribosyltransferase activity"/>
    <property type="evidence" value="ECO:0007669"/>
    <property type="project" value="TreeGrafter"/>
</dbReference>
<dbReference type="InterPro" id="IPR057051">
    <property type="entry name" value="PARP14_RPM_1"/>
</dbReference>
<dbReference type="Pfam" id="PF23252">
    <property type="entry name" value="KH_PARP14_5"/>
    <property type="match status" value="1"/>
</dbReference>
<dbReference type="Gene3D" id="3.90.228.10">
    <property type="match status" value="1"/>
</dbReference>
<dbReference type="FunFam" id="3.90.228.10:FF:000008">
    <property type="entry name" value="Poly [ADP-ribose] polymerase"/>
    <property type="match status" value="1"/>
</dbReference>
<dbReference type="InterPro" id="IPR057050">
    <property type="entry name" value="RRM_PARP14_2"/>
</dbReference>
<evidence type="ECO:0000256" key="4">
    <source>
        <dbReference type="ARBA" id="ARBA00023027"/>
    </source>
</evidence>
<dbReference type="PANTHER" id="PTHR14453:SF106">
    <property type="entry name" value="POLY [ADP-RIBOSE] POLYMERASE"/>
    <property type="match status" value="1"/>
</dbReference>
<dbReference type="Gene3D" id="3.40.220.10">
    <property type="entry name" value="Leucine Aminopeptidase, subunit E, domain 1"/>
    <property type="match status" value="3"/>
</dbReference>
<dbReference type="InterPro" id="IPR057048">
    <property type="entry name" value="PARP14_KH_6"/>
</dbReference>
<dbReference type="SUPFAM" id="SSF117839">
    <property type="entry name" value="WWE domain"/>
    <property type="match status" value="1"/>
</dbReference>
<dbReference type="InterPro" id="IPR012317">
    <property type="entry name" value="Poly(ADP-ribose)pol_cat_dom"/>
</dbReference>
<dbReference type="InterPro" id="IPR057044">
    <property type="entry name" value="PARP14_KH_1"/>
</dbReference>
<dbReference type="InterPro" id="IPR052056">
    <property type="entry name" value="Mono-ARTD/PARP"/>
</dbReference>
<dbReference type="SMART" id="SM00506">
    <property type="entry name" value="A1pp"/>
    <property type="match status" value="3"/>
</dbReference>
<protein>
    <recommendedName>
        <fullName evidence="7">Poly [ADP-ribose] polymerase</fullName>
        <shortName evidence="7">PARP</shortName>
        <ecNumber evidence="7">2.4.2.-</ecNumber>
    </recommendedName>
</protein>
<keyword evidence="12" id="KW-1185">Reference proteome</keyword>
<keyword evidence="2 7" id="KW-0328">Glycosyltransferase</keyword>